<sequence>MAIPQQVQQILDNEQIRYRLSSVSDNHEHPPKSATAVSVVLEDDAGQLQIICPRDHMIDLEKMNEKLGRKLVATSYRNMQKLYSNHGLQALPAIPQLTGLPTLVENSLLKHETIYIDSGTQHQYIRVKSDEFKRITGTATYLDITLPLSEIHQRFPKAEDDVQDITNAVENFTSLRIKQRLEQTIEIPPLPETAQKIIQLRVDPNADIRHLIEVVEKDPSLAAQVVSWAASPYYAAPGKIRSIEDAVIRVLGFDLVINLAIGLSLGKTLTPPKNEPEGFTPYWKQAAYCSLGVEAMVRKIPPKQRPELGLAYLAGLLHNFGYLVLSFVFPPHLELINRYREANPHVSYVDIERHVLGVSRDQIGGWLMQIWDMPDEVAKAIRYQNDIEYVSQHAEYAYLLYIATQLLCRHGIGEGMDEPIPENMYETLSLTPGEAEEAISNLIEKSEAVENLYKSFNSLG</sequence>
<protein>
    <submittedName>
        <fullName evidence="2">HDOD domain-containing protein</fullName>
    </submittedName>
</protein>
<evidence type="ECO:0000313" key="2">
    <source>
        <dbReference type="EMBL" id="MDE1461693.1"/>
    </source>
</evidence>
<proteinExistence type="predicted"/>
<evidence type="ECO:0000259" key="1">
    <source>
        <dbReference type="PROSITE" id="PS51833"/>
    </source>
</evidence>
<dbReference type="Pfam" id="PF04073">
    <property type="entry name" value="tRNA_edit"/>
    <property type="match status" value="1"/>
</dbReference>
<dbReference type="PIRSF" id="PIRSF036888">
    <property type="entry name" value="HDGYPm_UCP036888"/>
    <property type="match status" value="1"/>
</dbReference>
<reference evidence="2 3" key="1">
    <citation type="submission" date="2022-11" db="EMBL/GenBank/DDBJ databases">
        <title>Spartinivicinus poritis sp. nov., isolated from scleractinian coral Porites lutea.</title>
        <authorList>
            <person name="Zhang G."/>
            <person name="Cai L."/>
            <person name="Wei Q."/>
        </authorList>
    </citation>
    <scope>NUCLEOTIDE SEQUENCE [LARGE SCALE GENOMIC DNA]</scope>
    <source>
        <strain evidence="2 3">A2-2</strain>
    </source>
</reference>
<dbReference type="PANTHER" id="PTHR33525">
    <property type="match status" value="1"/>
</dbReference>
<name>A0ABT5U5Q5_9GAMM</name>
<dbReference type="InterPro" id="IPR014627">
    <property type="entry name" value="UCP036888_HDGYP-like"/>
</dbReference>
<dbReference type="PROSITE" id="PS51833">
    <property type="entry name" value="HDOD"/>
    <property type="match status" value="1"/>
</dbReference>
<gene>
    <name evidence="2" type="ORF">ORQ98_06895</name>
</gene>
<evidence type="ECO:0000313" key="3">
    <source>
        <dbReference type="Proteomes" id="UP001528823"/>
    </source>
</evidence>
<dbReference type="InterPro" id="IPR052340">
    <property type="entry name" value="RNase_Y/CdgJ"/>
</dbReference>
<feature type="domain" description="HDOD" evidence="1">
    <location>
        <begin position="187"/>
        <end position="387"/>
    </location>
</feature>
<dbReference type="InterPro" id="IPR013976">
    <property type="entry name" value="HDOD"/>
</dbReference>
<dbReference type="EMBL" id="JAPMOU010000006">
    <property type="protein sequence ID" value="MDE1461693.1"/>
    <property type="molecule type" value="Genomic_DNA"/>
</dbReference>
<dbReference type="Pfam" id="PF08668">
    <property type="entry name" value="HDOD"/>
    <property type="match status" value="1"/>
</dbReference>
<keyword evidence="3" id="KW-1185">Reference proteome</keyword>
<dbReference type="Proteomes" id="UP001528823">
    <property type="component" value="Unassembled WGS sequence"/>
</dbReference>
<dbReference type="Gene3D" id="3.90.960.10">
    <property type="entry name" value="YbaK/aminoacyl-tRNA synthetase-associated domain"/>
    <property type="match status" value="1"/>
</dbReference>
<dbReference type="PANTHER" id="PTHR33525:SF3">
    <property type="entry name" value="RIBONUCLEASE Y"/>
    <property type="match status" value="1"/>
</dbReference>
<dbReference type="SUPFAM" id="SSF109604">
    <property type="entry name" value="HD-domain/PDEase-like"/>
    <property type="match status" value="1"/>
</dbReference>
<organism evidence="2 3">
    <name type="scientific">Spartinivicinus poritis</name>
    <dbReference type="NCBI Taxonomy" id="2994640"/>
    <lineage>
        <taxon>Bacteria</taxon>
        <taxon>Pseudomonadati</taxon>
        <taxon>Pseudomonadota</taxon>
        <taxon>Gammaproteobacteria</taxon>
        <taxon>Oceanospirillales</taxon>
        <taxon>Zooshikellaceae</taxon>
        <taxon>Spartinivicinus</taxon>
    </lineage>
</organism>
<comment type="caution">
    <text evidence="2">The sequence shown here is derived from an EMBL/GenBank/DDBJ whole genome shotgun (WGS) entry which is preliminary data.</text>
</comment>
<accession>A0ABT5U5Q5</accession>
<dbReference type="InterPro" id="IPR007214">
    <property type="entry name" value="YbaK/aa-tRNA-synth-assoc-dom"/>
</dbReference>
<dbReference type="RefSeq" id="WP_274688053.1">
    <property type="nucleotide sequence ID" value="NZ_JAPMOU010000006.1"/>
</dbReference>
<dbReference type="InterPro" id="IPR036754">
    <property type="entry name" value="YbaK/aa-tRNA-synt-asso_dom_sf"/>
</dbReference>
<dbReference type="Gene3D" id="1.10.3210.10">
    <property type="entry name" value="Hypothetical protein af1432"/>
    <property type="match status" value="1"/>
</dbReference>
<dbReference type="SUPFAM" id="SSF55826">
    <property type="entry name" value="YbaK/ProRS associated domain"/>
    <property type="match status" value="1"/>
</dbReference>